<proteinExistence type="predicted"/>
<dbReference type="Proteomes" id="UP000270673">
    <property type="component" value="Chromosome"/>
</dbReference>
<keyword evidence="2" id="KW-1185">Reference proteome</keyword>
<protein>
    <recommendedName>
        <fullName evidence="3">Penicillin-binding protein activator LpoB</fullName>
    </recommendedName>
</protein>
<organism evidence="1 2">
    <name type="scientific">Butyricimonas faecalis</name>
    <dbReference type="NCBI Taxonomy" id="2093856"/>
    <lineage>
        <taxon>Bacteria</taxon>
        <taxon>Pseudomonadati</taxon>
        <taxon>Bacteroidota</taxon>
        <taxon>Bacteroidia</taxon>
        <taxon>Bacteroidales</taxon>
        <taxon>Odoribacteraceae</taxon>
        <taxon>Butyricimonas</taxon>
    </lineage>
</organism>
<dbReference type="EMBL" id="CP032819">
    <property type="protein sequence ID" value="AZS28288.1"/>
    <property type="molecule type" value="Genomic_DNA"/>
</dbReference>
<dbReference type="KEGG" id="buy:D8S85_01120"/>
<dbReference type="AlphaFoldDB" id="A0A3Q9INC8"/>
<name>A0A3Q9INC8_9BACT</name>
<evidence type="ECO:0000313" key="1">
    <source>
        <dbReference type="EMBL" id="AZS28288.1"/>
    </source>
</evidence>
<dbReference type="OrthoDB" id="1091136at2"/>
<evidence type="ECO:0000313" key="2">
    <source>
        <dbReference type="Proteomes" id="UP000270673"/>
    </source>
</evidence>
<evidence type="ECO:0008006" key="3">
    <source>
        <dbReference type="Google" id="ProtNLM"/>
    </source>
</evidence>
<sequence length="290" mass="31693">MLAMCMCAYLGLFAQEGSGKDVILVDYFTYTESIGDSYPTTLRHAVIGGLQATGRLVIIDADAESGLKLEKDRRNSEEAMGDATARRSEMKKLGANYMLKIHVTQMDASQEKKDDGSTWYSGLINFTLTLVNVEDGTVKVSKPFNYAGLNAKYGDTKEAAITATIDYVKISMKKFVNDNFDLKASIVAIENVDKKKGAVSLYIDCGESMGVKKGHTFIVRVEKQVAGKTLYTEIGRVKVDEVQGDDMSLCKVTKGGVEIQKADQDKKKMVVTYKPSVLDGVGSSIKEGLK</sequence>
<dbReference type="RefSeq" id="WP_127074716.1">
    <property type="nucleotide sequence ID" value="NZ_CP032819.1"/>
</dbReference>
<accession>A0A3Q9INC8</accession>
<reference evidence="1 2" key="1">
    <citation type="submission" date="2018-10" db="EMBL/GenBank/DDBJ databases">
        <title>Butyricimonas faecalis sp. nov., isolated from human faeces and emended description of the genus Butyricimonas.</title>
        <authorList>
            <person name="Le Roy T."/>
            <person name="Van der Smissen P."/>
            <person name="Paquot A."/>
            <person name="Delzenne N."/>
            <person name="Muccioli G."/>
            <person name="Collet J.-F."/>
            <person name="Cani P.D."/>
        </authorList>
    </citation>
    <scope>NUCLEOTIDE SEQUENCE [LARGE SCALE GENOMIC DNA]</scope>
    <source>
        <strain evidence="1 2">H184</strain>
    </source>
</reference>
<gene>
    <name evidence="1" type="ORF">D8S85_01120</name>
</gene>